<sequence>MNTNDKPNLTRTHGNVLADLNVSRNLLIYAPKGFTKAKHCSLIITAHMAVSHGDFYLASDAFVSTVRNIALEIFNSRAGFENFVHQAALSENCRRLWDRETARIPNIYFSSFGGLEGGGS</sequence>
<evidence type="ECO:0000313" key="1">
    <source>
        <dbReference type="EMBL" id="CAK1555207.1"/>
    </source>
</evidence>
<protein>
    <submittedName>
        <fullName evidence="1">Uncharacterized protein</fullName>
    </submittedName>
</protein>
<dbReference type="AlphaFoldDB" id="A0AAV1K2V5"/>
<dbReference type="EMBL" id="CAVLEF010000280">
    <property type="protein sequence ID" value="CAK1555207.1"/>
    <property type="molecule type" value="Genomic_DNA"/>
</dbReference>
<gene>
    <name evidence="1" type="ORF">LNINA_LOCUS14042</name>
</gene>
<name>A0AAV1K2V5_9NEOP</name>
<accession>A0AAV1K2V5</accession>
<organism evidence="1 2">
    <name type="scientific">Leptosia nina</name>
    <dbReference type="NCBI Taxonomy" id="320188"/>
    <lineage>
        <taxon>Eukaryota</taxon>
        <taxon>Metazoa</taxon>
        <taxon>Ecdysozoa</taxon>
        <taxon>Arthropoda</taxon>
        <taxon>Hexapoda</taxon>
        <taxon>Insecta</taxon>
        <taxon>Pterygota</taxon>
        <taxon>Neoptera</taxon>
        <taxon>Endopterygota</taxon>
        <taxon>Lepidoptera</taxon>
        <taxon>Glossata</taxon>
        <taxon>Ditrysia</taxon>
        <taxon>Papilionoidea</taxon>
        <taxon>Pieridae</taxon>
        <taxon>Pierinae</taxon>
        <taxon>Leptosia</taxon>
    </lineage>
</organism>
<proteinExistence type="predicted"/>
<comment type="caution">
    <text evidence="1">The sequence shown here is derived from an EMBL/GenBank/DDBJ whole genome shotgun (WGS) entry which is preliminary data.</text>
</comment>
<dbReference type="Proteomes" id="UP001497472">
    <property type="component" value="Unassembled WGS sequence"/>
</dbReference>
<keyword evidence="2" id="KW-1185">Reference proteome</keyword>
<reference evidence="1 2" key="1">
    <citation type="submission" date="2023-11" db="EMBL/GenBank/DDBJ databases">
        <authorList>
            <person name="Okamura Y."/>
        </authorList>
    </citation>
    <scope>NUCLEOTIDE SEQUENCE [LARGE SCALE GENOMIC DNA]</scope>
</reference>
<evidence type="ECO:0000313" key="2">
    <source>
        <dbReference type="Proteomes" id="UP001497472"/>
    </source>
</evidence>